<evidence type="ECO:0000313" key="5">
    <source>
        <dbReference type="WBParaSite" id="ALUE_0000243001-mRNA-1"/>
    </source>
</evidence>
<proteinExistence type="inferred from homology"/>
<accession>A0A0M3HLN5</accession>
<dbReference type="InterPro" id="IPR018502">
    <property type="entry name" value="Annexin_repeat"/>
</dbReference>
<evidence type="ECO:0000256" key="1">
    <source>
        <dbReference type="ARBA" id="ARBA00007831"/>
    </source>
</evidence>
<protein>
    <submittedName>
        <fullName evidence="5">Annexin</fullName>
    </submittedName>
</protein>
<evidence type="ECO:0000256" key="3">
    <source>
        <dbReference type="ARBA" id="ARBA00023216"/>
    </source>
</evidence>
<sequence length="82" mass="9511">MWELLPHDGGRCSIPKSYRLLLLYMIRTPYKTKYGKDLVNELKRECSGDFEDVMVGLMETPTKYDVLQLHKAVKVNSMGKCQ</sequence>
<dbReference type="Proteomes" id="UP000036681">
    <property type="component" value="Unplaced"/>
</dbReference>
<dbReference type="GO" id="GO:0005509">
    <property type="term" value="F:calcium ion binding"/>
    <property type="evidence" value="ECO:0007669"/>
    <property type="project" value="InterPro"/>
</dbReference>
<keyword evidence="3" id="KW-0041">Annexin</keyword>
<comment type="similarity">
    <text evidence="1">Belongs to the annexin family.</text>
</comment>
<dbReference type="AlphaFoldDB" id="A0A0M3HLN5"/>
<dbReference type="InterPro" id="IPR037104">
    <property type="entry name" value="Annexin_sf"/>
</dbReference>
<organism evidence="4 5">
    <name type="scientific">Ascaris lumbricoides</name>
    <name type="common">Giant roundworm</name>
    <dbReference type="NCBI Taxonomy" id="6252"/>
    <lineage>
        <taxon>Eukaryota</taxon>
        <taxon>Metazoa</taxon>
        <taxon>Ecdysozoa</taxon>
        <taxon>Nematoda</taxon>
        <taxon>Chromadorea</taxon>
        <taxon>Rhabditida</taxon>
        <taxon>Spirurina</taxon>
        <taxon>Ascaridomorpha</taxon>
        <taxon>Ascaridoidea</taxon>
        <taxon>Ascarididae</taxon>
        <taxon>Ascaris</taxon>
    </lineage>
</organism>
<dbReference type="GO" id="GO:0005544">
    <property type="term" value="F:calcium-dependent phospholipid binding"/>
    <property type="evidence" value="ECO:0007669"/>
    <property type="project" value="InterPro"/>
</dbReference>
<dbReference type="WBParaSite" id="ALUE_0000243001-mRNA-1">
    <property type="protein sequence ID" value="ALUE_0000243001-mRNA-1"/>
    <property type="gene ID" value="ALUE_0000243001"/>
</dbReference>
<dbReference type="SUPFAM" id="SSF47874">
    <property type="entry name" value="Annexin"/>
    <property type="match status" value="1"/>
</dbReference>
<reference evidence="5" key="1">
    <citation type="submission" date="2017-02" db="UniProtKB">
        <authorList>
            <consortium name="WormBaseParasite"/>
        </authorList>
    </citation>
    <scope>IDENTIFICATION</scope>
</reference>
<evidence type="ECO:0000313" key="4">
    <source>
        <dbReference type="Proteomes" id="UP000036681"/>
    </source>
</evidence>
<dbReference type="Gene3D" id="1.10.220.10">
    <property type="entry name" value="Annexin"/>
    <property type="match status" value="1"/>
</dbReference>
<dbReference type="Pfam" id="PF00191">
    <property type="entry name" value="Annexin"/>
    <property type="match status" value="1"/>
</dbReference>
<evidence type="ECO:0000256" key="2">
    <source>
        <dbReference type="ARBA" id="ARBA00022737"/>
    </source>
</evidence>
<name>A0A0M3HLN5_ASCLU</name>
<keyword evidence="4" id="KW-1185">Reference proteome</keyword>
<keyword evidence="2" id="KW-0677">Repeat</keyword>